<keyword evidence="2" id="KW-1185">Reference proteome</keyword>
<gene>
    <name evidence="1" type="ORF">RFI_19322</name>
</gene>
<accession>X6MWH4</accession>
<evidence type="ECO:0000313" key="1">
    <source>
        <dbReference type="EMBL" id="ETO17981.1"/>
    </source>
</evidence>
<evidence type="ECO:0000313" key="2">
    <source>
        <dbReference type="Proteomes" id="UP000023152"/>
    </source>
</evidence>
<reference evidence="1 2" key="1">
    <citation type="journal article" date="2013" name="Curr. Biol.">
        <title>The Genome of the Foraminiferan Reticulomyxa filosa.</title>
        <authorList>
            <person name="Glockner G."/>
            <person name="Hulsmann N."/>
            <person name="Schleicher M."/>
            <person name="Noegel A.A."/>
            <person name="Eichinger L."/>
            <person name="Gallinger C."/>
            <person name="Pawlowski J."/>
            <person name="Sierra R."/>
            <person name="Euteneuer U."/>
            <person name="Pillet L."/>
            <person name="Moustafa A."/>
            <person name="Platzer M."/>
            <person name="Groth M."/>
            <person name="Szafranski K."/>
            <person name="Schliwa M."/>
        </authorList>
    </citation>
    <scope>NUCLEOTIDE SEQUENCE [LARGE SCALE GENOMIC DNA]</scope>
</reference>
<dbReference type="AlphaFoldDB" id="X6MWH4"/>
<proteinExistence type="predicted"/>
<organism evidence="1 2">
    <name type="scientific">Reticulomyxa filosa</name>
    <dbReference type="NCBI Taxonomy" id="46433"/>
    <lineage>
        <taxon>Eukaryota</taxon>
        <taxon>Sar</taxon>
        <taxon>Rhizaria</taxon>
        <taxon>Retaria</taxon>
        <taxon>Foraminifera</taxon>
        <taxon>Monothalamids</taxon>
        <taxon>Reticulomyxidae</taxon>
        <taxon>Reticulomyxa</taxon>
    </lineage>
</organism>
<dbReference type="EMBL" id="ASPP01015677">
    <property type="protein sequence ID" value="ETO17981.1"/>
    <property type="molecule type" value="Genomic_DNA"/>
</dbReference>
<sequence length="180" mass="20686">MLIGQIKVLLFGCCIFFSRLNWCSLYSCIKTLATKRIIAFITCKRYCPVVGTNTLSAIQIKDGVAHTTGASLDHNLLVKSLKNSIILKDVNMNEDINKKNHWQIIKDDTKRAMQENNICIGLNVAECEYFDKFRSRPRPHFHQCKNEPFCKGLKFRKRKDINMIKSIGLLQEGNTNQLFS</sequence>
<protein>
    <submittedName>
        <fullName evidence="1">Uncharacterized protein</fullName>
    </submittedName>
</protein>
<name>X6MWH4_RETFI</name>
<dbReference type="Proteomes" id="UP000023152">
    <property type="component" value="Unassembled WGS sequence"/>
</dbReference>
<comment type="caution">
    <text evidence="1">The sequence shown here is derived from an EMBL/GenBank/DDBJ whole genome shotgun (WGS) entry which is preliminary data.</text>
</comment>